<evidence type="ECO:0000256" key="3">
    <source>
        <dbReference type="PROSITE-ProRule" id="PRU10038"/>
    </source>
</evidence>
<comment type="similarity">
    <text evidence="1">Belongs to the 'GDXG' lipolytic enzyme family.</text>
</comment>
<proteinExistence type="inferred from homology"/>
<dbReference type="AlphaFoldDB" id="A0A7W9NKQ4"/>
<dbReference type="Pfam" id="PF07859">
    <property type="entry name" value="Abhydrolase_3"/>
    <property type="match status" value="1"/>
</dbReference>
<evidence type="ECO:0000256" key="2">
    <source>
        <dbReference type="ARBA" id="ARBA00022801"/>
    </source>
</evidence>
<dbReference type="RefSeq" id="WP_184867954.1">
    <property type="nucleotide sequence ID" value="NZ_BAAAWY010000101.1"/>
</dbReference>
<dbReference type="EMBL" id="JACHIR010000001">
    <property type="protein sequence ID" value="MBB5896270.1"/>
    <property type="molecule type" value="Genomic_DNA"/>
</dbReference>
<sequence>MVLKAYTAAVMRRMAASYPDLGGTVTDAVEAREIHARATFPPGPELPAVWGEMVPAEPDIPIRIYHPHADRRPRPVVVYFHGGGFVLCDLDTHDGVCRLLARDADVVVVAVHYRRSPEHRYPAAVQDAYRAVRWAREHAHEFGGDPDRLAVAGDSAGGTLATVACLMARDNGGPPIDFQLLIYPVTDCLAPRREHAEGYYLTSRHMRWFTEQYLTDPAEGLQAYASPLRAPDLTGLPPALVLTVEHDPLRAEGEEYAARLAGAGVPTALHRVDGLFHGVFGLSSLLPAAARLEQIACTALREAFESNGMGSRWTTCRPT</sequence>
<dbReference type="PANTHER" id="PTHR48081:SF8">
    <property type="entry name" value="ALPHA_BETA HYDROLASE FOLD-3 DOMAIN-CONTAINING PROTEIN-RELATED"/>
    <property type="match status" value="1"/>
</dbReference>
<keyword evidence="6" id="KW-1185">Reference proteome</keyword>
<dbReference type="SUPFAM" id="SSF53474">
    <property type="entry name" value="alpha/beta-Hydrolases"/>
    <property type="match status" value="1"/>
</dbReference>
<feature type="domain" description="Alpha/beta hydrolase fold-3" evidence="4">
    <location>
        <begin position="77"/>
        <end position="280"/>
    </location>
</feature>
<dbReference type="InterPro" id="IPR050300">
    <property type="entry name" value="GDXG_lipolytic_enzyme"/>
</dbReference>
<dbReference type="InterPro" id="IPR019826">
    <property type="entry name" value="Carboxylesterase_B_AS"/>
</dbReference>
<feature type="active site" evidence="3">
    <location>
        <position position="155"/>
    </location>
</feature>
<evidence type="ECO:0000313" key="5">
    <source>
        <dbReference type="EMBL" id="MBB5896270.1"/>
    </source>
</evidence>
<dbReference type="InterPro" id="IPR029058">
    <property type="entry name" value="AB_hydrolase_fold"/>
</dbReference>
<comment type="caution">
    <text evidence="5">The sequence shown here is derived from an EMBL/GenBank/DDBJ whole genome shotgun (WGS) entry which is preliminary data.</text>
</comment>
<dbReference type="PANTHER" id="PTHR48081">
    <property type="entry name" value="AB HYDROLASE SUPERFAMILY PROTEIN C4A8.06C"/>
    <property type="match status" value="1"/>
</dbReference>
<dbReference type="PROSITE" id="PS01173">
    <property type="entry name" value="LIPASE_GDXG_HIS"/>
    <property type="match status" value="1"/>
</dbReference>
<dbReference type="InterPro" id="IPR002168">
    <property type="entry name" value="Lipase_GDXG_HIS_AS"/>
</dbReference>
<dbReference type="GO" id="GO:0016787">
    <property type="term" value="F:hydrolase activity"/>
    <property type="evidence" value="ECO:0007669"/>
    <property type="project" value="UniProtKB-KW"/>
</dbReference>
<keyword evidence="2 5" id="KW-0378">Hydrolase</keyword>
<evidence type="ECO:0000259" key="4">
    <source>
        <dbReference type="Pfam" id="PF07859"/>
    </source>
</evidence>
<dbReference type="Proteomes" id="UP000585638">
    <property type="component" value="Unassembled WGS sequence"/>
</dbReference>
<protein>
    <submittedName>
        <fullName evidence="5">Acetyl esterase</fullName>
        <ecNumber evidence="5">3.1.1.-</ecNumber>
    </submittedName>
</protein>
<name>A0A7W9NKQ4_9PSEU</name>
<reference evidence="5 6" key="1">
    <citation type="submission" date="2020-08" db="EMBL/GenBank/DDBJ databases">
        <title>Sequencing the genomes of 1000 actinobacteria strains.</title>
        <authorList>
            <person name="Klenk H.-P."/>
        </authorList>
    </citation>
    <scope>NUCLEOTIDE SEQUENCE [LARGE SCALE GENOMIC DNA]</scope>
    <source>
        <strain evidence="5 6">DSM 43851</strain>
    </source>
</reference>
<dbReference type="PROSITE" id="PS01174">
    <property type="entry name" value="LIPASE_GDXG_SER"/>
    <property type="match status" value="1"/>
</dbReference>
<dbReference type="EC" id="3.1.1.-" evidence="5"/>
<gene>
    <name evidence="5" type="ORF">BJ998_007466</name>
</gene>
<accession>A0A7W9NKQ4</accession>
<dbReference type="Gene3D" id="3.40.50.1820">
    <property type="entry name" value="alpha/beta hydrolase"/>
    <property type="match status" value="1"/>
</dbReference>
<evidence type="ECO:0000313" key="6">
    <source>
        <dbReference type="Proteomes" id="UP000585638"/>
    </source>
</evidence>
<dbReference type="InterPro" id="IPR033140">
    <property type="entry name" value="Lipase_GDXG_put_SER_AS"/>
</dbReference>
<evidence type="ECO:0000256" key="1">
    <source>
        <dbReference type="ARBA" id="ARBA00010515"/>
    </source>
</evidence>
<dbReference type="InterPro" id="IPR013094">
    <property type="entry name" value="AB_hydrolase_3"/>
</dbReference>
<organism evidence="5 6">
    <name type="scientific">Kutzneria kofuensis</name>
    <dbReference type="NCBI Taxonomy" id="103725"/>
    <lineage>
        <taxon>Bacteria</taxon>
        <taxon>Bacillati</taxon>
        <taxon>Actinomycetota</taxon>
        <taxon>Actinomycetes</taxon>
        <taxon>Pseudonocardiales</taxon>
        <taxon>Pseudonocardiaceae</taxon>
        <taxon>Kutzneria</taxon>
    </lineage>
</organism>
<dbReference type="PROSITE" id="PS00122">
    <property type="entry name" value="CARBOXYLESTERASE_B_1"/>
    <property type="match status" value="1"/>
</dbReference>